<dbReference type="Pfam" id="PF08757">
    <property type="entry name" value="CotH"/>
    <property type="match status" value="1"/>
</dbReference>
<evidence type="ECO:0000259" key="2">
    <source>
        <dbReference type="PROSITE" id="PS51841"/>
    </source>
</evidence>
<dbReference type="InterPro" id="IPR014867">
    <property type="entry name" value="Spore_coat_CotH_CotH2/3/7"/>
</dbReference>
<accession>A0A1I5VN41</accession>
<keyword evidence="1" id="KW-0812">Transmembrane</keyword>
<feature type="domain" description="LTD" evidence="2">
    <location>
        <begin position="23"/>
        <end position="154"/>
    </location>
</feature>
<dbReference type="Proteomes" id="UP000182624">
    <property type="component" value="Unassembled WGS sequence"/>
</dbReference>
<dbReference type="InterPro" id="IPR001322">
    <property type="entry name" value="Lamin_tail_dom"/>
</dbReference>
<name>A0A1I5VN41_9FIRM</name>
<organism evidence="3 4">
    <name type="scientific">Butyrivibrio proteoclasticus</name>
    <dbReference type="NCBI Taxonomy" id="43305"/>
    <lineage>
        <taxon>Bacteria</taxon>
        <taxon>Bacillati</taxon>
        <taxon>Bacillota</taxon>
        <taxon>Clostridia</taxon>
        <taxon>Lachnospirales</taxon>
        <taxon>Lachnospiraceae</taxon>
        <taxon>Butyrivibrio</taxon>
    </lineage>
</organism>
<dbReference type="Gene3D" id="2.60.40.1260">
    <property type="entry name" value="Lamin Tail domain"/>
    <property type="match status" value="1"/>
</dbReference>
<gene>
    <name evidence="3" type="ORF">SAMN04487928_11824</name>
</gene>
<keyword evidence="1" id="KW-0472">Membrane</keyword>
<evidence type="ECO:0000256" key="1">
    <source>
        <dbReference type="SAM" id="Phobius"/>
    </source>
</evidence>
<dbReference type="InterPro" id="IPR036415">
    <property type="entry name" value="Lamin_tail_dom_sf"/>
</dbReference>
<dbReference type="AlphaFoldDB" id="A0A1I5VN41"/>
<keyword evidence="4" id="KW-1185">Reference proteome</keyword>
<dbReference type="EMBL" id="FOXO01000018">
    <property type="protein sequence ID" value="SFQ08863.1"/>
    <property type="molecule type" value="Genomic_DNA"/>
</dbReference>
<dbReference type="RefSeq" id="WP_074889027.1">
    <property type="nucleotide sequence ID" value="NZ_FOXO01000018.1"/>
</dbReference>
<reference evidence="4" key="1">
    <citation type="submission" date="2016-10" db="EMBL/GenBank/DDBJ databases">
        <authorList>
            <person name="Varghese N."/>
            <person name="Submissions S."/>
        </authorList>
    </citation>
    <scope>NUCLEOTIDE SEQUENCE [LARGE SCALE GENOMIC DNA]</scope>
    <source>
        <strain evidence="4">P18</strain>
    </source>
</reference>
<protein>
    <submittedName>
        <fullName evidence="3">Lamin Tail Domain</fullName>
    </submittedName>
</protein>
<sequence>MRKTRQIFYICFVFVVLLGICVVYNNIEKEENNSPVVITEVCIHNETASYDENGNYGADYVELYNKSDRTVSLLNWGLSDSNKNKRKFLFPDIAIEPRQCIIVWCNEDTVPAKDYRDEYVPRDVHGVNFKLSGGERVILTDAEGSYVDGVVISDNVPDNEVLACTLDNYSEYTVTESTPYYVSEKIQPVSKSIENVEKPLFSVDGGWFESDILVEITAKEGDIYYTLDGSDPDETSIKYIGPITITNRTDEANIYSGIEGIATQNAYIPDFNVDKGTVLRAVAIINGKKSDITSQTYFVGLDKNEYEGVSIMSITASPEDLFGYEHGIYVAGAVYDNYLSKVKEEALIQDYDQYYANFAKEGKGWEREAQIEYFTPDHTKVLEQNIGLRIHGYGSVRFNQKSFSLYAREEYDKSPVFNYDFYQDGSSYDKLVLRNGGGNEDMYISKIRDIFNQSLVSDRNIGTQKAIPCAVFLNGEYWGLYNLQEKVSESYISQKYGVDESNVALIRTKQNGYVATKNVDLEAYNNIICFIMNNDMADHENYEKVSDMIDVQSCIDYYCMEIYTANSDAYGNNWAVWFSREKGDSEYEDCRLRWLAYDLDITDNLIMEENTADVNSFVEGNWYETPPLSEDNLFSHLIQNSEFKERFIQTFTEMAETNFSYNEVSGKLWSLAAVYRNQTIKSHERFRGNYLLDEYPLQGYEPPYDDDDYGNDIGIIDAFFRDRADYILKYMYEELGGN</sequence>
<dbReference type="Pfam" id="PF13287">
    <property type="entry name" value="Fn3_assoc"/>
    <property type="match status" value="1"/>
</dbReference>
<proteinExistence type="predicted"/>
<dbReference type="InterPro" id="IPR026876">
    <property type="entry name" value="Fn3_assoc_repeat"/>
</dbReference>
<dbReference type="OrthoDB" id="9806464at2"/>
<keyword evidence="1" id="KW-1133">Transmembrane helix</keyword>
<evidence type="ECO:0000313" key="4">
    <source>
        <dbReference type="Proteomes" id="UP000182624"/>
    </source>
</evidence>
<dbReference type="Pfam" id="PF00932">
    <property type="entry name" value="LTD"/>
    <property type="match status" value="1"/>
</dbReference>
<dbReference type="PROSITE" id="PS51841">
    <property type="entry name" value="LTD"/>
    <property type="match status" value="1"/>
</dbReference>
<evidence type="ECO:0000313" key="3">
    <source>
        <dbReference type="EMBL" id="SFQ08863.1"/>
    </source>
</evidence>
<dbReference type="SUPFAM" id="SSF74853">
    <property type="entry name" value="Lamin A/C globular tail domain"/>
    <property type="match status" value="1"/>
</dbReference>
<feature type="transmembrane region" description="Helical" evidence="1">
    <location>
        <begin position="7"/>
        <end position="27"/>
    </location>
</feature>